<name>A0A3Q1EBW6_9TELE</name>
<dbReference type="InterPro" id="IPR003599">
    <property type="entry name" value="Ig_sub"/>
</dbReference>
<sequence>MIRPFLLVFGIFTSFLVAEQPPIYALLGQTVSLDPPGITFSPEDILWKHKGDKVVEFNGNEQREYGTFDNRITLDWHSAELTISDLRYEDSGVYALEAFKNREWQRASFTLAVIDRVAKPTISCEMNNGNSSIKSGNQATLKCSAEARQSPSLKFVWSSHGTMQTIGKELQIAVGDGHDDKVYDCTVSNPLTKESTTFTAKDCYPDGGSAGLTVGICVAIIAAILIIVGVLFCKLKEKACFAKEKRHDVEKPPSKMKGAENKAAHVEELRGLIHRQSTLASKQPLRFLTQREINSQDDDTEDSEQNYKRECVKERIEGFERPSGKKKAREKNKQIRAASPGPPDSAQNDKEDPDVQERDPSDSKKSNDVSGDQSENKKSALQPPTASEQPEAKEEAGEEAESPSAVGVPPHAAQPHSTVTENSQNQSPQDDGGEHNDQTSSDHQTKDTTENSVEEGDSSEPEDLNKRASEEDKQIPAVSPGPLDSAENSKGDADVLTSKELVEEELDPSDSEKSNNVPGDESEKKKSALQPPTASEQPGVEEDKKMPTVTPRPQDSAENVLESDVPPPVSPLTQDSSNIAPQEDASKQEKDAGSEQVTGGTTEREV</sequence>
<evidence type="ECO:0000259" key="8">
    <source>
        <dbReference type="PROSITE" id="PS50835"/>
    </source>
</evidence>
<feature type="domain" description="Ig-like" evidence="8">
    <location>
        <begin position="120"/>
        <end position="199"/>
    </location>
</feature>
<reference evidence="9" key="2">
    <citation type="submission" date="2025-09" db="UniProtKB">
        <authorList>
            <consortium name="Ensembl"/>
        </authorList>
    </citation>
    <scope>IDENTIFICATION</scope>
</reference>
<dbReference type="InterPro" id="IPR003598">
    <property type="entry name" value="Ig_sub2"/>
</dbReference>
<dbReference type="Gene3D" id="2.60.40.10">
    <property type="entry name" value="Immunoglobulins"/>
    <property type="match status" value="2"/>
</dbReference>
<dbReference type="GO" id="GO:0016020">
    <property type="term" value="C:membrane"/>
    <property type="evidence" value="ECO:0007669"/>
    <property type="project" value="UniProtKB-SubCell"/>
</dbReference>
<evidence type="ECO:0000313" key="10">
    <source>
        <dbReference type="Proteomes" id="UP000257200"/>
    </source>
</evidence>
<feature type="compositionally biased region" description="Basic and acidic residues" evidence="5">
    <location>
        <begin position="347"/>
        <end position="367"/>
    </location>
</feature>
<evidence type="ECO:0000256" key="1">
    <source>
        <dbReference type="ARBA" id="ARBA00004370"/>
    </source>
</evidence>
<dbReference type="InParanoid" id="A0A3Q1EBW6"/>
<dbReference type="InterPro" id="IPR007110">
    <property type="entry name" value="Ig-like_dom"/>
</dbReference>
<keyword evidence="6" id="KW-1133">Transmembrane helix</keyword>
<dbReference type="STRING" id="80966.ENSAPOP00000000829"/>
<dbReference type="InterPro" id="IPR036179">
    <property type="entry name" value="Ig-like_dom_sf"/>
</dbReference>
<evidence type="ECO:0000313" key="9">
    <source>
        <dbReference type="Ensembl" id="ENSAPOP00000000829.1"/>
    </source>
</evidence>
<feature type="compositionally biased region" description="Acidic residues" evidence="5">
    <location>
        <begin position="295"/>
        <end position="304"/>
    </location>
</feature>
<dbReference type="PANTHER" id="PTHR12080">
    <property type="entry name" value="SIGNALING LYMPHOCYTIC ACTIVATION MOLECULE"/>
    <property type="match status" value="1"/>
</dbReference>
<organism evidence="9 10">
    <name type="scientific">Acanthochromis polyacanthus</name>
    <name type="common">spiny chromis</name>
    <dbReference type="NCBI Taxonomy" id="80966"/>
    <lineage>
        <taxon>Eukaryota</taxon>
        <taxon>Metazoa</taxon>
        <taxon>Chordata</taxon>
        <taxon>Craniata</taxon>
        <taxon>Vertebrata</taxon>
        <taxon>Euteleostomi</taxon>
        <taxon>Actinopterygii</taxon>
        <taxon>Neopterygii</taxon>
        <taxon>Teleostei</taxon>
        <taxon>Neoteleostei</taxon>
        <taxon>Acanthomorphata</taxon>
        <taxon>Ovalentaria</taxon>
        <taxon>Pomacentridae</taxon>
        <taxon>Acanthochromis</taxon>
    </lineage>
</organism>
<feature type="compositionally biased region" description="Polar residues" evidence="5">
    <location>
        <begin position="415"/>
        <end position="429"/>
    </location>
</feature>
<evidence type="ECO:0000256" key="4">
    <source>
        <dbReference type="ARBA" id="ARBA00023180"/>
    </source>
</evidence>
<feature type="signal peptide" evidence="7">
    <location>
        <begin position="1"/>
        <end position="18"/>
    </location>
</feature>
<dbReference type="Proteomes" id="UP000257200">
    <property type="component" value="Unplaced"/>
</dbReference>
<dbReference type="PROSITE" id="PS50835">
    <property type="entry name" value="IG_LIKE"/>
    <property type="match status" value="1"/>
</dbReference>
<feature type="chain" id="PRO_5018549737" evidence="7">
    <location>
        <begin position="19"/>
        <end position="606"/>
    </location>
</feature>
<evidence type="ECO:0000256" key="2">
    <source>
        <dbReference type="ARBA" id="ARBA00022729"/>
    </source>
</evidence>
<protein>
    <submittedName>
        <fullName evidence="9">Altered inheritance of mitochondria protein 21-like</fullName>
    </submittedName>
</protein>
<comment type="subcellular location">
    <subcellularLocation>
        <location evidence="1">Membrane</location>
    </subcellularLocation>
</comment>
<proteinExistence type="predicted"/>
<dbReference type="SMART" id="SM00409">
    <property type="entry name" value="IG"/>
    <property type="match status" value="2"/>
</dbReference>
<accession>A0A3Q1EBW6</accession>
<dbReference type="SMART" id="SM00408">
    <property type="entry name" value="IGc2"/>
    <property type="match status" value="2"/>
</dbReference>
<feature type="compositionally biased region" description="Basic and acidic residues" evidence="5">
    <location>
        <begin position="584"/>
        <end position="593"/>
    </location>
</feature>
<keyword evidence="2 7" id="KW-0732">Signal</keyword>
<keyword evidence="10" id="KW-1185">Reference proteome</keyword>
<keyword evidence="6" id="KW-0812">Transmembrane</keyword>
<feature type="compositionally biased region" description="Polar residues" evidence="5">
    <location>
        <begin position="571"/>
        <end position="580"/>
    </location>
</feature>
<keyword evidence="3 6" id="KW-0472">Membrane</keyword>
<dbReference type="PANTHER" id="PTHR12080:SF55">
    <property type="entry name" value="LYMPHOCYTE FUNCTION-ASSOCIATED ANTIGEN 3"/>
    <property type="match status" value="1"/>
</dbReference>
<feature type="compositionally biased region" description="Polar residues" evidence="5">
    <location>
        <begin position="595"/>
        <end position="606"/>
    </location>
</feature>
<evidence type="ECO:0000256" key="5">
    <source>
        <dbReference type="SAM" id="MobiDB-lite"/>
    </source>
</evidence>
<evidence type="ECO:0000256" key="6">
    <source>
        <dbReference type="SAM" id="Phobius"/>
    </source>
</evidence>
<feature type="compositionally biased region" description="Basic and acidic residues" evidence="5">
    <location>
        <begin position="463"/>
        <end position="474"/>
    </location>
</feature>
<reference evidence="9" key="1">
    <citation type="submission" date="2025-08" db="UniProtKB">
        <authorList>
            <consortium name="Ensembl"/>
        </authorList>
    </citation>
    <scope>IDENTIFICATION</scope>
</reference>
<dbReference type="AlphaFoldDB" id="A0A3Q1EBW6"/>
<dbReference type="InterPro" id="IPR015631">
    <property type="entry name" value="CD2/SLAM_rcpt"/>
</dbReference>
<feature type="compositionally biased region" description="Basic and acidic residues" evidence="5">
    <location>
        <begin position="305"/>
        <end position="323"/>
    </location>
</feature>
<keyword evidence="4" id="KW-0325">Glycoprotein</keyword>
<feature type="region of interest" description="Disordered" evidence="5">
    <location>
        <begin position="291"/>
        <end position="606"/>
    </location>
</feature>
<dbReference type="SUPFAM" id="SSF48726">
    <property type="entry name" value="Immunoglobulin"/>
    <property type="match status" value="2"/>
</dbReference>
<dbReference type="Ensembl" id="ENSAPOT00000016215.1">
    <property type="protein sequence ID" value="ENSAPOP00000000829.1"/>
    <property type="gene ID" value="ENSAPOG00000002042.1"/>
</dbReference>
<feature type="compositionally biased region" description="Acidic residues" evidence="5">
    <location>
        <begin position="452"/>
        <end position="462"/>
    </location>
</feature>
<evidence type="ECO:0000256" key="3">
    <source>
        <dbReference type="ARBA" id="ARBA00023136"/>
    </source>
</evidence>
<feature type="transmembrane region" description="Helical" evidence="6">
    <location>
        <begin position="210"/>
        <end position="233"/>
    </location>
</feature>
<dbReference type="InterPro" id="IPR013783">
    <property type="entry name" value="Ig-like_fold"/>
</dbReference>
<dbReference type="GeneTree" id="ENSGT01030000234540"/>
<evidence type="ECO:0000256" key="7">
    <source>
        <dbReference type="SAM" id="SignalP"/>
    </source>
</evidence>